<feature type="chain" id="PRO_5019454440" description="Laminin G domain-containing protein" evidence="2">
    <location>
        <begin position="20"/>
        <end position="217"/>
    </location>
</feature>
<evidence type="ECO:0000259" key="3">
    <source>
        <dbReference type="PROSITE" id="PS50025"/>
    </source>
</evidence>
<comment type="caution">
    <text evidence="1">Lacks conserved residue(s) required for the propagation of feature annotation.</text>
</comment>
<dbReference type="Pfam" id="PF02210">
    <property type="entry name" value="Laminin_G_2"/>
    <property type="match status" value="1"/>
</dbReference>
<proteinExistence type="predicted"/>
<dbReference type="InterPro" id="IPR013320">
    <property type="entry name" value="ConA-like_dom_sf"/>
</dbReference>
<feature type="signal peptide" evidence="2">
    <location>
        <begin position="1"/>
        <end position="19"/>
    </location>
</feature>
<gene>
    <name evidence="4" type="ORF">EGW08_018934</name>
</gene>
<dbReference type="CDD" id="cd00110">
    <property type="entry name" value="LamG"/>
    <property type="match status" value="1"/>
</dbReference>
<dbReference type="SUPFAM" id="SSF49899">
    <property type="entry name" value="Concanavalin A-like lectins/glucanases"/>
    <property type="match status" value="1"/>
</dbReference>
<dbReference type="Proteomes" id="UP000271974">
    <property type="component" value="Unassembled WGS sequence"/>
</dbReference>
<dbReference type="STRING" id="188477.A0A433SVJ1"/>
<dbReference type="InterPro" id="IPR001791">
    <property type="entry name" value="Laminin_G"/>
</dbReference>
<name>A0A433SVJ1_ELYCH</name>
<keyword evidence="2" id="KW-0732">Signal</keyword>
<evidence type="ECO:0000256" key="2">
    <source>
        <dbReference type="SAM" id="SignalP"/>
    </source>
</evidence>
<protein>
    <recommendedName>
        <fullName evidence="3">Laminin G domain-containing protein</fullName>
    </recommendedName>
</protein>
<organism evidence="4 5">
    <name type="scientific">Elysia chlorotica</name>
    <name type="common">Eastern emerald elysia</name>
    <name type="synonym">Sea slug</name>
    <dbReference type="NCBI Taxonomy" id="188477"/>
    <lineage>
        <taxon>Eukaryota</taxon>
        <taxon>Metazoa</taxon>
        <taxon>Spiralia</taxon>
        <taxon>Lophotrochozoa</taxon>
        <taxon>Mollusca</taxon>
        <taxon>Gastropoda</taxon>
        <taxon>Heterobranchia</taxon>
        <taxon>Euthyneura</taxon>
        <taxon>Panpulmonata</taxon>
        <taxon>Sacoglossa</taxon>
        <taxon>Placobranchoidea</taxon>
        <taxon>Plakobranchidae</taxon>
        <taxon>Elysia</taxon>
    </lineage>
</organism>
<evidence type="ECO:0000256" key="1">
    <source>
        <dbReference type="PROSITE-ProRule" id="PRU00122"/>
    </source>
</evidence>
<dbReference type="OrthoDB" id="6092475at2759"/>
<dbReference type="EMBL" id="RQTK01000952">
    <property type="protein sequence ID" value="RUS73305.1"/>
    <property type="molecule type" value="Genomic_DNA"/>
</dbReference>
<sequence length="217" mass="23859">MDVSFIGLLLTLVVELASANDNDPCFTFHGNGFLRFHLDKFDNSNSAHYSLKFRTQSAHGLLLYSEGVHGDDEALYIRNGMLVYHLFNSSPSGVEGSFGGRFLGEVAVNTDDMIEVHTYRSFSVTDEVQRTTREQTGLVYTVGGNTYSHIDYRPRSGISLNNDVYVGGYKESLSDTVGNFTGQISGIREEKNAALFRSFSLNAGGKVTSNCLTINPV</sequence>
<dbReference type="PROSITE" id="PS50025">
    <property type="entry name" value="LAM_G_DOMAIN"/>
    <property type="match status" value="1"/>
</dbReference>
<dbReference type="Gene3D" id="2.60.120.200">
    <property type="match status" value="1"/>
</dbReference>
<feature type="domain" description="Laminin G" evidence="3">
    <location>
        <begin position="23"/>
        <end position="211"/>
    </location>
</feature>
<comment type="caution">
    <text evidence="4">The sequence shown here is derived from an EMBL/GenBank/DDBJ whole genome shotgun (WGS) entry which is preliminary data.</text>
</comment>
<evidence type="ECO:0000313" key="4">
    <source>
        <dbReference type="EMBL" id="RUS73305.1"/>
    </source>
</evidence>
<dbReference type="AlphaFoldDB" id="A0A433SVJ1"/>
<evidence type="ECO:0000313" key="5">
    <source>
        <dbReference type="Proteomes" id="UP000271974"/>
    </source>
</evidence>
<reference evidence="4 5" key="1">
    <citation type="submission" date="2019-01" db="EMBL/GenBank/DDBJ databases">
        <title>A draft genome assembly of the solar-powered sea slug Elysia chlorotica.</title>
        <authorList>
            <person name="Cai H."/>
            <person name="Li Q."/>
            <person name="Fang X."/>
            <person name="Li J."/>
            <person name="Curtis N.E."/>
            <person name="Altenburger A."/>
            <person name="Shibata T."/>
            <person name="Feng M."/>
            <person name="Maeda T."/>
            <person name="Schwartz J.A."/>
            <person name="Shigenobu S."/>
            <person name="Lundholm N."/>
            <person name="Nishiyama T."/>
            <person name="Yang H."/>
            <person name="Hasebe M."/>
            <person name="Li S."/>
            <person name="Pierce S.K."/>
            <person name="Wang J."/>
        </authorList>
    </citation>
    <scope>NUCLEOTIDE SEQUENCE [LARGE SCALE GENOMIC DNA]</scope>
    <source>
        <strain evidence="4">EC2010</strain>
        <tissue evidence="4">Whole organism of an adult</tissue>
    </source>
</reference>
<keyword evidence="5" id="KW-1185">Reference proteome</keyword>
<accession>A0A433SVJ1</accession>